<keyword evidence="2" id="KW-1133">Transmembrane helix</keyword>
<keyword evidence="2" id="KW-0812">Transmembrane</keyword>
<dbReference type="AlphaFoldDB" id="A0A8E2AU91"/>
<feature type="non-terminal residue" evidence="4">
    <location>
        <position position="1"/>
    </location>
</feature>
<accession>A0A8E2AU91</accession>
<dbReference type="EMBL" id="KV722461">
    <property type="protein sequence ID" value="OCH88139.1"/>
    <property type="molecule type" value="Genomic_DNA"/>
</dbReference>
<evidence type="ECO:0000256" key="2">
    <source>
        <dbReference type="SAM" id="Phobius"/>
    </source>
</evidence>
<feature type="domain" description="Beta-lactamase-related" evidence="3">
    <location>
        <begin position="166"/>
        <end position="482"/>
    </location>
</feature>
<name>A0A8E2AU91_9APHY</name>
<dbReference type="PANTHER" id="PTHR46825:SF15">
    <property type="entry name" value="BETA-LACTAMASE-RELATED DOMAIN-CONTAINING PROTEIN"/>
    <property type="match status" value="1"/>
</dbReference>
<dbReference type="Pfam" id="PF00144">
    <property type="entry name" value="Beta-lactamase"/>
    <property type="match status" value="1"/>
</dbReference>
<keyword evidence="5" id="KW-1185">Reference proteome</keyword>
<dbReference type="SUPFAM" id="SSF56601">
    <property type="entry name" value="beta-lactamase/transpeptidase-like"/>
    <property type="match status" value="1"/>
</dbReference>
<dbReference type="Gene3D" id="3.40.710.10">
    <property type="entry name" value="DD-peptidase/beta-lactamase superfamily"/>
    <property type="match status" value="1"/>
</dbReference>
<dbReference type="InterPro" id="IPR012338">
    <property type="entry name" value="Beta-lactam/transpept-like"/>
</dbReference>
<evidence type="ECO:0000259" key="3">
    <source>
        <dbReference type="Pfam" id="PF00144"/>
    </source>
</evidence>
<dbReference type="Proteomes" id="UP000250043">
    <property type="component" value="Unassembled WGS sequence"/>
</dbReference>
<keyword evidence="2" id="KW-0472">Membrane</keyword>
<proteinExistence type="inferred from homology"/>
<reference evidence="4 5" key="1">
    <citation type="submission" date="2016-07" db="EMBL/GenBank/DDBJ databases">
        <title>Draft genome of the white-rot fungus Obba rivulosa 3A-2.</title>
        <authorList>
            <consortium name="DOE Joint Genome Institute"/>
            <person name="Miettinen O."/>
            <person name="Riley R."/>
            <person name="Acob R."/>
            <person name="Barry K."/>
            <person name="Cullen D."/>
            <person name="De Vries R."/>
            <person name="Hainaut M."/>
            <person name="Hatakka A."/>
            <person name="Henrissat B."/>
            <person name="Hilden K."/>
            <person name="Kuo R."/>
            <person name="Labutti K."/>
            <person name="Lipzen A."/>
            <person name="Makela M.R."/>
            <person name="Sandor L."/>
            <person name="Spatafora J.W."/>
            <person name="Grigoriev I.V."/>
            <person name="Hibbett D.S."/>
        </authorList>
    </citation>
    <scope>NUCLEOTIDE SEQUENCE [LARGE SCALE GENOMIC DNA]</scope>
    <source>
        <strain evidence="4 5">3A-2</strain>
    </source>
</reference>
<dbReference type="InterPro" id="IPR050491">
    <property type="entry name" value="AmpC-like"/>
</dbReference>
<feature type="transmembrane region" description="Helical" evidence="2">
    <location>
        <begin position="62"/>
        <end position="82"/>
    </location>
</feature>
<organism evidence="4 5">
    <name type="scientific">Obba rivulosa</name>
    <dbReference type="NCBI Taxonomy" id="1052685"/>
    <lineage>
        <taxon>Eukaryota</taxon>
        <taxon>Fungi</taxon>
        <taxon>Dikarya</taxon>
        <taxon>Basidiomycota</taxon>
        <taxon>Agaricomycotina</taxon>
        <taxon>Agaricomycetes</taxon>
        <taxon>Polyporales</taxon>
        <taxon>Gelatoporiaceae</taxon>
        <taxon>Obba</taxon>
    </lineage>
</organism>
<evidence type="ECO:0000313" key="4">
    <source>
        <dbReference type="EMBL" id="OCH88139.1"/>
    </source>
</evidence>
<protein>
    <submittedName>
        <fullName evidence="4">Beta-lactamase/transpeptidase-like protein</fullName>
    </submittedName>
</protein>
<evidence type="ECO:0000256" key="1">
    <source>
        <dbReference type="ARBA" id="ARBA00038215"/>
    </source>
</evidence>
<evidence type="ECO:0000313" key="5">
    <source>
        <dbReference type="Proteomes" id="UP000250043"/>
    </source>
</evidence>
<sequence>STQQSCQVEKSRVYTLGPTEPYRRWSAYKWPLLPYAQHLSLSSPLAGRWTPISSQMVKTSGAAIVLSLVGLVGISLLYLSGWDSGRPQAIWKIALSLSKASFTAGDVETDSGNRTSNWAITPEIRDFVEDMRDKLNIRGISIGVVLFDDANGAGPPEMEFGSWGIMTEDQEEVTPDTLFPIGPCSKAFLSTSLGLLMDDFASGRNQTKLPPDLAYLTWDTKISSLLPDTEWRLQDASATEKVSLRDALTHMSGLAVYDFSMDPSEDALDVVQRMRFLKPAHELREKWSYNNLAIFLRHPYATFVTERILQPLNMSATTYDVAHAQRSGKLSHAWSRQGRRIPLQHTLRSGNASEGPEGLISNVVDMTKWLATVMNLGRDPWRDRRDASAYIFPRHVIMETTTAHAVMQGRVFLAGISTMGYGMGWRCSSYRDREMVLYESSATGFSSYMAFLNTDRRSIVPSKRLGIVAFANYEELSGLRDVAHDIINHVLELPPLDDFIPDTFTQNSGILVGLEDIATAGSHMSLEAYEGTYHNPGYGTFTLCAPTNVSAHCRDILTSFASVPNYQHANVDHTPNDIPTNPDSFSINSPKPAWTLQPGLYGYWPRSFSTHIGLFPLTQNTSHMPFWGNNSLSPIPPNAFAVDLPALFSHGFGRNSTPYAYHARGMLVAWFGPRVEFVVLDGAVTGFGFFTKMGDELMNLDRGFNKPAGRNRTVEARADAWFVRL</sequence>
<dbReference type="InterPro" id="IPR001466">
    <property type="entry name" value="Beta-lactam-related"/>
</dbReference>
<dbReference type="OrthoDB" id="5946976at2759"/>
<comment type="similarity">
    <text evidence="1">Belongs to the peptidase S12 family.</text>
</comment>
<dbReference type="PANTHER" id="PTHR46825">
    <property type="entry name" value="D-ALANYL-D-ALANINE-CARBOXYPEPTIDASE/ENDOPEPTIDASE AMPH"/>
    <property type="match status" value="1"/>
</dbReference>
<gene>
    <name evidence="4" type="ORF">OBBRIDRAFT_847129</name>
</gene>